<comment type="caution">
    <text evidence="1">The sequence shown here is derived from an EMBL/GenBank/DDBJ whole genome shotgun (WGS) entry which is preliminary data.</text>
</comment>
<reference evidence="1" key="1">
    <citation type="submission" date="2021-01" db="EMBL/GenBank/DDBJ databases">
        <title>Adiantum capillus-veneris genome.</title>
        <authorList>
            <person name="Fang Y."/>
            <person name="Liao Q."/>
        </authorList>
    </citation>
    <scope>NUCLEOTIDE SEQUENCE</scope>
    <source>
        <strain evidence="1">H3</strain>
        <tissue evidence="1">Leaf</tissue>
    </source>
</reference>
<organism evidence="1 2">
    <name type="scientific">Adiantum capillus-veneris</name>
    <name type="common">Maidenhair fern</name>
    <dbReference type="NCBI Taxonomy" id="13818"/>
    <lineage>
        <taxon>Eukaryota</taxon>
        <taxon>Viridiplantae</taxon>
        <taxon>Streptophyta</taxon>
        <taxon>Embryophyta</taxon>
        <taxon>Tracheophyta</taxon>
        <taxon>Polypodiopsida</taxon>
        <taxon>Polypodiidae</taxon>
        <taxon>Polypodiales</taxon>
        <taxon>Pteridineae</taxon>
        <taxon>Pteridaceae</taxon>
        <taxon>Vittarioideae</taxon>
        <taxon>Adiantum</taxon>
    </lineage>
</organism>
<proteinExistence type="predicted"/>
<dbReference type="AlphaFoldDB" id="A0A9D4U425"/>
<evidence type="ECO:0000313" key="1">
    <source>
        <dbReference type="EMBL" id="KAI5061022.1"/>
    </source>
</evidence>
<dbReference type="Proteomes" id="UP000886520">
    <property type="component" value="Chromosome 23"/>
</dbReference>
<gene>
    <name evidence="1" type="ORF">GOP47_0023527</name>
</gene>
<sequence length="1162" mass="128533">MDFEENLLSRATVNYLFLGQYETFRASVKTLWRKNPAIAIAILQAVIKEVGDIKGVSWSKSISSPAHVAWLAFSQVLELQASLPSEKRGSLLWGLDSRLLRLQLEALFLLHQIIKAIELKAFLLVSKSTLADEPSSLSSSSLDGLQAAIGDPEISCLLDNSFQRCEGSAREYDDSILQQFIRKGLQSLKLIFDGWFAQTKLHLESGNKPYNAESAADTFDEETSPLAAEKESLLQKQSLQQVVLCEPELLSALCCNIVKSKQLVQHTHEKDKGSSDYIKAPGGPPCTLNSVLHRDVQQAFLEILQKNSSSKECLRLLPLLQTDFGVPNEVYKDVLYGLVKKAISRDPGVFKHGSSRVSIFELYEAIQASGSAHLVCAIESAQDSLLHEDRESDKAPTEPALPPPLQYLHQSFRHLREEDIVVSKDDGLNEDAVLRYGLRQLFHYSRTTGTHMFDTVMGATLSSIKMQQFQKAVDILAVFPRLTSLAAVIGWDLLAGNTAARRLMLEHMWACKSADSSLYIKHGDQLCCVDHLCDQLCYRLDLAYFSAHINSGLEWTMSSFLYPYRGCGKSSNKLEEMKPADAFVANLVLERLAMHSPIRVLFDVVPDVKLNHARALLKMCPIASGAADSMRLQDVEIVELHFGVQAAVLTIGAMEKGMQDGDNKGLRLVAMSMLEELQAHILSISNKPRRIFFMGIVVDLLLMDDASTSSLPTGIELKLKSILESRTDILGSDDATKITTIDFIGRLLEILRECMFTTLSELEDQKMDCSFPKGFTDASGQKAWEWKNANIARFIEDWNWRLAVLQRLAPSPHRQWQWKEALAVLRAAPSTLLNMCVQKAQYDLGEEAVHRFALPPEDEAALQLAEWVDGAVARASVDDAVSRVAEGASSPEEALKLAALRAPLAPLANVLLCIDVAAASARAVDMSKQLLHKARSLLSDITSGNMYRQGSIQAEQIQEACILSVGKRVVQCLQELVEKICSEKNQTLQALLSGTDMVNVISESVKHGHRYRALNILQQTIEDAHNGKRQFLSGKLHNLVKALADDETEEENLLKSPAPYSDKKSNSVPDIGFLLGYGMRGTNKQATGSTTGAVGGDLVGETTFFPLKGTGKRYLGPLVSKPLAYLSAFILYIATIGDIVDGVDTTHDFNFLLWFMSVQMIY</sequence>
<name>A0A9D4U425_ADICA</name>
<keyword evidence="2" id="KW-1185">Reference proteome</keyword>
<protein>
    <submittedName>
        <fullName evidence="1">Uncharacterized protein</fullName>
    </submittedName>
</protein>
<dbReference type="OrthoDB" id="1936617at2759"/>
<evidence type="ECO:0000313" key="2">
    <source>
        <dbReference type="Proteomes" id="UP000886520"/>
    </source>
</evidence>
<accession>A0A9D4U425</accession>
<dbReference type="EMBL" id="JABFUD020000023">
    <property type="protein sequence ID" value="KAI5061022.1"/>
    <property type="molecule type" value="Genomic_DNA"/>
</dbReference>
<dbReference type="PANTHER" id="PTHR35478:SF1">
    <property type="entry name" value="ZINC FINGER FYVE DOMAIN-CONTAINING PROTEIN 26"/>
    <property type="match status" value="1"/>
</dbReference>
<dbReference type="PANTHER" id="PTHR35478">
    <property type="entry name" value="ZINC FINGER FYVE DOMAIN PROTEIN"/>
    <property type="match status" value="1"/>
</dbReference>